<evidence type="ECO:0000256" key="1">
    <source>
        <dbReference type="SAM" id="Phobius"/>
    </source>
</evidence>
<dbReference type="Proteomes" id="UP000199095">
    <property type="component" value="Unassembled WGS sequence"/>
</dbReference>
<gene>
    <name evidence="2" type="ORF">SAMN05421676_103271</name>
</gene>
<dbReference type="STRING" id="237682.SAMN05421676_103271"/>
<feature type="transmembrane region" description="Helical" evidence="1">
    <location>
        <begin position="37"/>
        <end position="55"/>
    </location>
</feature>
<accession>A0A1I0CTA5</accession>
<feature type="transmembrane region" description="Helical" evidence="1">
    <location>
        <begin position="12"/>
        <end position="31"/>
    </location>
</feature>
<keyword evidence="3" id="KW-1185">Reference proteome</keyword>
<dbReference type="RefSeq" id="WP_093133012.1">
    <property type="nucleotide sequence ID" value="NZ_FOHJ01000003.1"/>
</dbReference>
<evidence type="ECO:0000313" key="3">
    <source>
        <dbReference type="Proteomes" id="UP000199095"/>
    </source>
</evidence>
<keyword evidence="1" id="KW-1133">Transmembrane helix</keyword>
<protein>
    <submittedName>
        <fullName evidence="2">Uncharacterized protein</fullName>
    </submittedName>
</protein>
<sequence>MKHKSEKYFQYQYMTLLACILLAVVAVWQQIQLLYLLAFYSLSLSFIFDGLGHHIRNEQADFYQQLIRALLIFLLTTLFYF</sequence>
<name>A0A1I0CTA5_9BACI</name>
<evidence type="ECO:0000313" key="2">
    <source>
        <dbReference type="EMBL" id="SET22519.1"/>
    </source>
</evidence>
<dbReference type="EMBL" id="FOHJ01000003">
    <property type="protein sequence ID" value="SET22519.1"/>
    <property type="molecule type" value="Genomic_DNA"/>
</dbReference>
<keyword evidence="1" id="KW-0812">Transmembrane</keyword>
<dbReference type="AlphaFoldDB" id="A0A1I0CTA5"/>
<organism evidence="2 3">
    <name type="scientific">Salinibacillus kushneri</name>
    <dbReference type="NCBI Taxonomy" id="237682"/>
    <lineage>
        <taxon>Bacteria</taxon>
        <taxon>Bacillati</taxon>
        <taxon>Bacillota</taxon>
        <taxon>Bacilli</taxon>
        <taxon>Bacillales</taxon>
        <taxon>Bacillaceae</taxon>
        <taxon>Salinibacillus</taxon>
    </lineage>
</organism>
<proteinExistence type="predicted"/>
<feature type="transmembrane region" description="Helical" evidence="1">
    <location>
        <begin position="62"/>
        <end position="80"/>
    </location>
</feature>
<reference evidence="3" key="1">
    <citation type="submission" date="2016-10" db="EMBL/GenBank/DDBJ databases">
        <authorList>
            <person name="Varghese N."/>
            <person name="Submissions S."/>
        </authorList>
    </citation>
    <scope>NUCLEOTIDE SEQUENCE [LARGE SCALE GENOMIC DNA]</scope>
    <source>
        <strain evidence="3">CGMCC 1.3566</strain>
    </source>
</reference>
<keyword evidence="1" id="KW-0472">Membrane</keyword>
<dbReference type="PROSITE" id="PS51257">
    <property type="entry name" value="PROKAR_LIPOPROTEIN"/>
    <property type="match status" value="1"/>
</dbReference>